<dbReference type="InterPro" id="IPR029068">
    <property type="entry name" value="Glyas_Bleomycin-R_OHBP_Dase"/>
</dbReference>
<dbReference type="Gene3D" id="3.10.180.10">
    <property type="entry name" value="2,3-Dihydroxybiphenyl 1,2-Dioxygenase, domain 1"/>
    <property type="match status" value="1"/>
</dbReference>
<dbReference type="Proteomes" id="UP001331561">
    <property type="component" value="Unassembled WGS sequence"/>
</dbReference>
<evidence type="ECO:0000259" key="1">
    <source>
        <dbReference type="PROSITE" id="PS51819"/>
    </source>
</evidence>
<protein>
    <submittedName>
        <fullName evidence="2">VOC family protein</fullName>
    </submittedName>
</protein>
<name>A0ABU6JZC1_9RHOO</name>
<gene>
    <name evidence="2" type="ORF">VVD49_02395</name>
</gene>
<proteinExistence type="predicted"/>
<dbReference type="RefSeq" id="WP_327597526.1">
    <property type="nucleotide sequence ID" value="NZ_JAYXHS010000001.1"/>
</dbReference>
<sequence>MNAINWFEIPATDFARATRFYEQILAAPLHIDGSMGTKLAVFPYTQGEGIGGAVVEMPQARPHADGTRIYLNAGADLDAILQRVPAAGGSVVMPKTFLREDIGHIGMFSDSEGNVIGLHSPN</sequence>
<comment type="caution">
    <text evidence="2">The sequence shown here is derived from an EMBL/GenBank/DDBJ whole genome shotgun (WGS) entry which is preliminary data.</text>
</comment>
<dbReference type="Pfam" id="PF00903">
    <property type="entry name" value="Glyoxalase"/>
    <property type="match status" value="1"/>
</dbReference>
<dbReference type="InterPro" id="IPR004360">
    <property type="entry name" value="Glyas_Fos-R_dOase_dom"/>
</dbReference>
<dbReference type="CDD" id="cd07247">
    <property type="entry name" value="SgaA_N_like"/>
    <property type="match status" value="1"/>
</dbReference>
<evidence type="ECO:0000313" key="3">
    <source>
        <dbReference type="Proteomes" id="UP001331561"/>
    </source>
</evidence>
<accession>A0ABU6JZC1</accession>
<dbReference type="EMBL" id="JAYXHS010000001">
    <property type="protein sequence ID" value="MEC5384551.1"/>
    <property type="molecule type" value="Genomic_DNA"/>
</dbReference>
<dbReference type="InterPro" id="IPR037523">
    <property type="entry name" value="VOC_core"/>
</dbReference>
<dbReference type="PANTHER" id="PTHR33993">
    <property type="entry name" value="GLYOXALASE-RELATED"/>
    <property type="match status" value="1"/>
</dbReference>
<dbReference type="PANTHER" id="PTHR33993:SF2">
    <property type="entry name" value="VOC DOMAIN-CONTAINING PROTEIN"/>
    <property type="match status" value="1"/>
</dbReference>
<feature type="domain" description="VOC" evidence="1">
    <location>
        <begin position="3"/>
        <end position="121"/>
    </location>
</feature>
<reference evidence="2 3" key="1">
    <citation type="submission" date="2024-01" db="EMBL/GenBank/DDBJ databases">
        <title>Uliginosibacterium soil sp. nov.</title>
        <authorList>
            <person name="Lv Y."/>
        </authorList>
    </citation>
    <scope>NUCLEOTIDE SEQUENCE [LARGE SCALE GENOMIC DNA]</scope>
    <source>
        <strain evidence="2 3">H3</strain>
    </source>
</reference>
<keyword evidence="3" id="KW-1185">Reference proteome</keyword>
<dbReference type="SUPFAM" id="SSF54593">
    <property type="entry name" value="Glyoxalase/Bleomycin resistance protein/Dihydroxybiphenyl dioxygenase"/>
    <property type="match status" value="1"/>
</dbReference>
<evidence type="ECO:0000313" key="2">
    <source>
        <dbReference type="EMBL" id="MEC5384551.1"/>
    </source>
</evidence>
<dbReference type="InterPro" id="IPR052164">
    <property type="entry name" value="Anthracycline_SecMetBiosynth"/>
</dbReference>
<dbReference type="PROSITE" id="PS51819">
    <property type="entry name" value="VOC"/>
    <property type="match status" value="1"/>
</dbReference>
<organism evidence="2 3">
    <name type="scientific">Uliginosibacterium silvisoli</name>
    <dbReference type="NCBI Taxonomy" id="3114758"/>
    <lineage>
        <taxon>Bacteria</taxon>
        <taxon>Pseudomonadati</taxon>
        <taxon>Pseudomonadota</taxon>
        <taxon>Betaproteobacteria</taxon>
        <taxon>Rhodocyclales</taxon>
        <taxon>Zoogloeaceae</taxon>
        <taxon>Uliginosibacterium</taxon>
    </lineage>
</organism>